<dbReference type="PRINTS" id="PR00401">
    <property type="entry name" value="SH2DOMAIN"/>
</dbReference>
<dbReference type="Gene3D" id="3.30.505.10">
    <property type="entry name" value="SH2 domain"/>
    <property type="match status" value="1"/>
</dbReference>
<feature type="region of interest" description="Disordered" evidence="3">
    <location>
        <begin position="1"/>
        <end position="94"/>
    </location>
</feature>
<accession>A0A4W3HTW4</accession>
<organism evidence="5 6">
    <name type="scientific">Callorhinchus milii</name>
    <name type="common">Ghost shark</name>
    <dbReference type="NCBI Taxonomy" id="7868"/>
    <lineage>
        <taxon>Eukaryota</taxon>
        <taxon>Metazoa</taxon>
        <taxon>Chordata</taxon>
        <taxon>Craniata</taxon>
        <taxon>Vertebrata</taxon>
        <taxon>Chondrichthyes</taxon>
        <taxon>Holocephali</taxon>
        <taxon>Chimaeriformes</taxon>
        <taxon>Callorhinchidae</taxon>
        <taxon>Callorhinchus</taxon>
    </lineage>
</organism>
<dbReference type="PANTHER" id="PTHR14098">
    <property type="entry name" value="SH2 DOMAIN CONTAINING PROTEIN"/>
    <property type="match status" value="1"/>
</dbReference>
<dbReference type="RefSeq" id="XP_007887175.1">
    <property type="nucleotide sequence ID" value="XM_007888984.2"/>
</dbReference>
<evidence type="ECO:0000259" key="4">
    <source>
        <dbReference type="PROSITE" id="PS50001"/>
    </source>
</evidence>
<dbReference type="STRING" id="7868.ENSCMIP00000018765"/>
<proteinExistence type="predicted"/>
<dbReference type="Proteomes" id="UP000314986">
    <property type="component" value="Unassembled WGS sequence"/>
</dbReference>
<dbReference type="OMA" id="TETWNGA"/>
<evidence type="ECO:0000256" key="1">
    <source>
        <dbReference type="ARBA" id="ARBA00022999"/>
    </source>
</evidence>
<dbReference type="Pfam" id="PF00017">
    <property type="entry name" value="SH2"/>
    <property type="match status" value="1"/>
</dbReference>
<dbReference type="PROSITE" id="PS50001">
    <property type="entry name" value="SH2"/>
    <property type="match status" value="1"/>
</dbReference>
<feature type="compositionally biased region" description="Low complexity" evidence="3">
    <location>
        <begin position="22"/>
        <end position="37"/>
    </location>
</feature>
<evidence type="ECO:0000313" key="5">
    <source>
        <dbReference type="Ensembl" id="ENSCMIP00000018765.1"/>
    </source>
</evidence>
<evidence type="ECO:0000313" key="6">
    <source>
        <dbReference type="Proteomes" id="UP000314986"/>
    </source>
</evidence>
<feature type="domain" description="SH2" evidence="4">
    <location>
        <begin position="110"/>
        <end position="220"/>
    </location>
</feature>
<dbReference type="AlphaFoldDB" id="A0A4W3HTW4"/>
<dbReference type="InParanoid" id="A0A4W3HTW4"/>
<reference evidence="5" key="5">
    <citation type="submission" date="2025-09" db="UniProtKB">
        <authorList>
            <consortium name="Ensembl"/>
        </authorList>
    </citation>
    <scope>IDENTIFICATION</scope>
</reference>
<gene>
    <name evidence="5" type="primary">LOC103175791</name>
</gene>
<dbReference type="GO" id="GO:0007169">
    <property type="term" value="P:cell surface receptor protein tyrosine kinase signaling pathway"/>
    <property type="evidence" value="ECO:0007669"/>
    <property type="project" value="TreeGrafter"/>
</dbReference>
<reference evidence="6" key="1">
    <citation type="journal article" date="2006" name="Science">
        <title>Ancient noncoding elements conserved in the human genome.</title>
        <authorList>
            <person name="Venkatesh B."/>
            <person name="Kirkness E.F."/>
            <person name="Loh Y.H."/>
            <person name="Halpern A.L."/>
            <person name="Lee A.P."/>
            <person name="Johnson J."/>
            <person name="Dandona N."/>
            <person name="Viswanathan L.D."/>
            <person name="Tay A."/>
            <person name="Venter J.C."/>
            <person name="Strausberg R.L."/>
            <person name="Brenner S."/>
        </authorList>
    </citation>
    <scope>NUCLEOTIDE SEQUENCE [LARGE SCALE GENOMIC DNA]</scope>
</reference>
<dbReference type="GeneID" id="103175791"/>
<dbReference type="Ensembl" id="ENSCMIT00000019119.1">
    <property type="protein sequence ID" value="ENSCMIP00000018765.1"/>
    <property type="gene ID" value="ENSCMIG00000008812.1"/>
</dbReference>
<reference evidence="6" key="3">
    <citation type="journal article" date="2014" name="Nature">
        <title>Elephant shark genome provides unique insights into gnathostome evolution.</title>
        <authorList>
            <consortium name="International Elephant Shark Genome Sequencing Consortium"/>
            <person name="Venkatesh B."/>
            <person name="Lee A.P."/>
            <person name="Ravi V."/>
            <person name="Maurya A.K."/>
            <person name="Lian M.M."/>
            <person name="Swann J.B."/>
            <person name="Ohta Y."/>
            <person name="Flajnik M.F."/>
            <person name="Sutoh Y."/>
            <person name="Kasahara M."/>
            <person name="Hoon S."/>
            <person name="Gangu V."/>
            <person name="Roy S.W."/>
            <person name="Irimia M."/>
            <person name="Korzh V."/>
            <person name="Kondrychyn I."/>
            <person name="Lim Z.W."/>
            <person name="Tay B.H."/>
            <person name="Tohari S."/>
            <person name="Kong K.W."/>
            <person name="Ho S."/>
            <person name="Lorente-Galdos B."/>
            <person name="Quilez J."/>
            <person name="Marques-Bonet T."/>
            <person name="Raney B.J."/>
            <person name="Ingham P.W."/>
            <person name="Tay A."/>
            <person name="Hillier L.W."/>
            <person name="Minx P."/>
            <person name="Boehm T."/>
            <person name="Wilson R.K."/>
            <person name="Brenner S."/>
            <person name="Warren W.C."/>
        </authorList>
    </citation>
    <scope>NUCLEOTIDE SEQUENCE [LARGE SCALE GENOMIC DNA]</scope>
</reference>
<dbReference type="SUPFAM" id="SSF55550">
    <property type="entry name" value="SH2 domain"/>
    <property type="match status" value="1"/>
</dbReference>
<dbReference type="FunFam" id="3.30.505.10:FF:000016">
    <property type="entry name" value="B-cell linker protein isoform 2"/>
    <property type="match status" value="1"/>
</dbReference>
<keyword evidence="6" id="KW-1185">Reference proteome</keyword>
<sequence>MNRDPPIPSRGQPIPSRGPPILSRDLPLLSRDPPLLSRDLHSPSRDQLPLSFRPKPPIPQSASTSNRISQIPVKPSQDMPRRPEMQSSPRVQNAEHFSKLSAKDLEGNDWYVSSYDRYEAERALTETNKDGSFLVRDSSKKSPDQPYVLVVYYGSKVYNIQIRYFGDSKQYALGTGLRGHDIFDSVSEMIQFHRNIPLRLIDRRDQTGIQMEHCILTSPVGPY</sequence>
<reference evidence="5" key="4">
    <citation type="submission" date="2025-08" db="UniProtKB">
        <authorList>
            <consortium name="Ensembl"/>
        </authorList>
    </citation>
    <scope>IDENTIFICATION</scope>
</reference>
<name>A0A4W3HTW4_CALMI</name>
<dbReference type="GO" id="GO:0005737">
    <property type="term" value="C:cytoplasm"/>
    <property type="evidence" value="ECO:0007669"/>
    <property type="project" value="UniProtKB-ARBA"/>
</dbReference>
<feature type="compositionally biased region" description="Polar residues" evidence="3">
    <location>
        <begin position="60"/>
        <end position="69"/>
    </location>
</feature>
<dbReference type="SMART" id="SM00252">
    <property type="entry name" value="SH2"/>
    <property type="match status" value="1"/>
</dbReference>
<dbReference type="GO" id="GO:0035556">
    <property type="term" value="P:intracellular signal transduction"/>
    <property type="evidence" value="ECO:0007669"/>
    <property type="project" value="TreeGrafter"/>
</dbReference>
<dbReference type="InterPro" id="IPR036860">
    <property type="entry name" value="SH2_dom_sf"/>
</dbReference>
<keyword evidence="1 2" id="KW-0727">SH2 domain</keyword>
<evidence type="ECO:0000256" key="2">
    <source>
        <dbReference type="PROSITE-ProRule" id="PRU00191"/>
    </source>
</evidence>
<dbReference type="GeneTree" id="ENSGT00940000161846"/>
<protein>
    <recommendedName>
        <fullName evidence="4">SH2 domain-containing protein</fullName>
    </recommendedName>
</protein>
<evidence type="ECO:0000256" key="3">
    <source>
        <dbReference type="SAM" id="MobiDB-lite"/>
    </source>
</evidence>
<dbReference type="InterPro" id="IPR051751">
    <property type="entry name" value="Immunoreceptor_sig_adapters"/>
</dbReference>
<dbReference type="OrthoDB" id="9945442at2759"/>
<dbReference type="KEGG" id="cmk:103175791"/>
<dbReference type="PANTHER" id="PTHR14098:SF14">
    <property type="entry name" value="SH2 DOMAIN-CONTAINING PROTEIN"/>
    <property type="match status" value="1"/>
</dbReference>
<dbReference type="InterPro" id="IPR000980">
    <property type="entry name" value="SH2"/>
</dbReference>
<reference evidence="6" key="2">
    <citation type="journal article" date="2007" name="PLoS Biol.">
        <title>Survey sequencing and comparative analysis of the elephant shark (Callorhinchus milii) genome.</title>
        <authorList>
            <person name="Venkatesh B."/>
            <person name="Kirkness E.F."/>
            <person name="Loh Y.H."/>
            <person name="Halpern A.L."/>
            <person name="Lee A.P."/>
            <person name="Johnson J."/>
            <person name="Dandona N."/>
            <person name="Viswanathan L.D."/>
            <person name="Tay A."/>
            <person name="Venter J.C."/>
            <person name="Strausberg R.L."/>
            <person name="Brenner S."/>
        </authorList>
    </citation>
    <scope>NUCLEOTIDE SEQUENCE [LARGE SCALE GENOMIC DNA]</scope>
</reference>